<name>A0A9N9GN05_9GLOM</name>
<dbReference type="EMBL" id="CAJVPQ010003248">
    <property type="protein sequence ID" value="CAG8622312.1"/>
    <property type="molecule type" value="Genomic_DNA"/>
</dbReference>
<gene>
    <name evidence="1" type="ORF">FCALED_LOCUS9619</name>
</gene>
<dbReference type="AlphaFoldDB" id="A0A9N9GN05"/>
<evidence type="ECO:0000313" key="1">
    <source>
        <dbReference type="EMBL" id="CAG8622312.1"/>
    </source>
</evidence>
<protein>
    <submittedName>
        <fullName evidence="1">263_t:CDS:1</fullName>
    </submittedName>
</protein>
<dbReference type="OrthoDB" id="2349711at2759"/>
<organism evidence="1 2">
    <name type="scientific">Funneliformis caledonium</name>
    <dbReference type="NCBI Taxonomy" id="1117310"/>
    <lineage>
        <taxon>Eukaryota</taxon>
        <taxon>Fungi</taxon>
        <taxon>Fungi incertae sedis</taxon>
        <taxon>Mucoromycota</taxon>
        <taxon>Glomeromycotina</taxon>
        <taxon>Glomeromycetes</taxon>
        <taxon>Glomerales</taxon>
        <taxon>Glomeraceae</taxon>
        <taxon>Funneliformis</taxon>
    </lineage>
</organism>
<sequence>MPENNQLDINETFESQKRLVMTSIIPALLKVLDPEMYLIGEELNSILMKSVYHNPEVSEDDEELNMGDHCILYTFLRGYLNAIFYQQRLDRRKYMQIYDNNNFAADEIKALINTSQWTKLGYMGLMKAIIEKATSKYDNRNELDVLNSHINFHKTPKPPEP</sequence>
<evidence type="ECO:0000313" key="2">
    <source>
        <dbReference type="Proteomes" id="UP000789570"/>
    </source>
</evidence>
<keyword evidence="2" id="KW-1185">Reference proteome</keyword>
<dbReference type="Proteomes" id="UP000789570">
    <property type="component" value="Unassembled WGS sequence"/>
</dbReference>
<accession>A0A9N9GN05</accession>
<comment type="caution">
    <text evidence="1">The sequence shown here is derived from an EMBL/GenBank/DDBJ whole genome shotgun (WGS) entry which is preliminary data.</text>
</comment>
<reference evidence="1" key="1">
    <citation type="submission" date="2021-06" db="EMBL/GenBank/DDBJ databases">
        <authorList>
            <person name="Kallberg Y."/>
            <person name="Tangrot J."/>
            <person name="Rosling A."/>
        </authorList>
    </citation>
    <scope>NUCLEOTIDE SEQUENCE</scope>
    <source>
        <strain evidence="1">UK204</strain>
    </source>
</reference>
<proteinExistence type="predicted"/>